<feature type="compositionally biased region" description="Low complexity" evidence="1">
    <location>
        <begin position="110"/>
        <end position="123"/>
    </location>
</feature>
<dbReference type="PANTHER" id="PTHR33492">
    <property type="entry name" value="OSJNBA0043A12.37 PROTEIN-RELATED"/>
    <property type="match status" value="1"/>
</dbReference>
<evidence type="ECO:0000256" key="1">
    <source>
        <dbReference type="SAM" id="MobiDB-lite"/>
    </source>
</evidence>
<dbReference type="Pfam" id="PF13837">
    <property type="entry name" value="Myb_DNA-bind_4"/>
    <property type="match status" value="1"/>
</dbReference>
<feature type="domain" description="Myb/SANT-like DNA-binding" evidence="2">
    <location>
        <begin position="169"/>
        <end position="245"/>
    </location>
</feature>
<dbReference type="Proteomes" id="UP001633002">
    <property type="component" value="Unassembled WGS sequence"/>
</dbReference>
<sequence>MDRSNDAISGRDHEARTYARRVMGSALPDSSNSEFESNHRFPQLSSAFYVTAIASDVNADTFHLSATAFDVSTSATFSIRCSLFSAASGFNIASVPSFAHRPSTAGSHTAQSSAPSQSMAAEATGSHSQAEQVDLEEVEDIHVNPIRNSVKRKMKTSTPREPQERSRIVWKNEWVLALLDLKKQEWLDDKTHQRREVFQTADSKWRKIQTGLLSKGCNTAISQIKWKWESLLMNYKQVKIYHKRTGVAPFATLAKSECKKDSLPLDFEHQWFELMDNWYGTNPQVEPPCLADSSNPFVGLDIPQTPESEQDITGQEDEESTRRRTSSGVRRKSGPKPTNVISEGIDKLSAG</sequence>
<evidence type="ECO:0000313" key="4">
    <source>
        <dbReference type="Proteomes" id="UP001633002"/>
    </source>
</evidence>
<comment type="caution">
    <text evidence="3">The sequence shown here is derived from an EMBL/GenBank/DDBJ whole genome shotgun (WGS) entry which is preliminary data.</text>
</comment>
<reference evidence="3 4" key="1">
    <citation type="submission" date="2024-09" db="EMBL/GenBank/DDBJ databases">
        <title>Chromosome-scale assembly of Riccia sorocarpa.</title>
        <authorList>
            <person name="Paukszto L."/>
        </authorList>
    </citation>
    <scope>NUCLEOTIDE SEQUENCE [LARGE SCALE GENOMIC DNA]</scope>
    <source>
        <strain evidence="3">LP-2024</strain>
        <tissue evidence="3">Aerial parts of the thallus</tissue>
    </source>
</reference>
<feature type="compositionally biased region" description="Acidic residues" evidence="1">
    <location>
        <begin position="308"/>
        <end position="319"/>
    </location>
</feature>
<feature type="region of interest" description="Disordered" evidence="1">
    <location>
        <begin position="101"/>
        <end position="138"/>
    </location>
</feature>
<gene>
    <name evidence="3" type="ORF">R1sor_005016</name>
</gene>
<dbReference type="EMBL" id="JBJQOH010000003">
    <property type="protein sequence ID" value="KAL3691365.1"/>
    <property type="molecule type" value="Genomic_DNA"/>
</dbReference>
<accession>A0ABD3HIB2</accession>
<evidence type="ECO:0000259" key="2">
    <source>
        <dbReference type="Pfam" id="PF13837"/>
    </source>
</evidence>
<feature type="region of interest" description="Disordered" evidence="1">
    <location>
        <begin position="290"/>
        <end position="351"/>
    </location>
</feature>
<protein>
    <recommendedName>
        <fullName evidence="2">Myb/SANT-like DNA-binding domain-containing protein</fullName>
    </recommendedName>
</protein>
<name>A0ABD3HIB2_9MARC</name>
<keyword evidence="4" id="KW-1185">Reference proteome</keyword>
<dbReference type="AlphaFoldDB" id="A0ABD3HIB2"/>
<feature type="compositionally biased region" description="Basic residues" evidence="1">
    <location>
        <begin position="323"/>
        <end position="334"/>
    </location>
</feature>
<organism evidence="3 4">
    <name type="scientific">Riccia sorocarpa</name>
    <dbReference type="NCBI Taxonomy" id="122646"/>
    <lineage>
        <taxon>Eukaryota</taxon>
        <taxon>Viridiplantae</taxon>
        <taxon>Streptophyta</taxon>
        <taxon>Embryophyta</taxon>
        <taxon>Marchantiophyta</taxon>
        <taxon>Marchantiopsida</taxon>
        <taxon>Marchantiidae</taxon>
        <taxon>Marchantiales</taxon>
        <taxon>Ricciaceae</taxon>
        <taxon>Riccia</taxon>
    </lineage>
</organism>
<dbReference type="PANTHER" id="PTHR33492:SF4">
    <property type="entry name" value="OS02G0174300 PROTEIN"/>
    <property type="match status" value="1"/>
</dbReference>
<proteinExistence type="predicted"/>
<evidence type="ECO:0000313" key="3">
    <source>
        <dbReference type="EMBL" id="KAL3691365.1"/>
    </source>
</evidence>
<dbReference type="InterPro" id="IPR044822">
    <property type="entry name" value="Myb_DNA-bind_4"/>
</dbReference>